<keyword evidence="3" id="KW-0472">Membrane</keyword>
<sequence length="332" mass="37589">MAMAIGEVQYCLLSKANKSRHLIARPSHFNPYKSAFIVLLILSSLHIISNFPYIFLYFVLAIDNPSSNSQLSGVIPPPFSKDYRFCVLIPFWPSRNRYRFGGSRPNNTKFRPSRDLKRRPRRRKSEKQRGGGKEILLKVGVHEHMVDSSTAAEAAETEATNEHKQTGRKPEKTRAQKDAHNASCRKSRLKRKMEFEELAAKNPKMKKKLDEMQVELQSMYTKLEERNSEITLLKTALQKLGTNFTSFKELEEWIISQKYEQVGQGSGPNDTNVTATAAAGPSFVATHDHSPNNAAGFSTPSAAGPFSAAYHFDFDNDYLFTDYDDLVGRLLF</sequence>
<evidence type="ECO:0000256" key="3">
    <source>
        <dbReference type="SAM" id="Phobius"/>
    </source>
</evidence>
<dbReference type="AlphaFoldDB" id="A0A061G7I5"/>
<dbReference type="InParanoid" id="A0A061G7I5"/>
<keyword evidence="3" id="KW-1133">Transmembrane helix</keyword>
<name>A0A061G7I5_THECC</name>
<dbReference type="CDD" id="cd14686">
    <property type="entry name" value="bZIP"/>
    <property type="match status" value="1"/>
</dbReference>
<keyword evidence="3" id="KW-0812">Transmembrane</keyword>
<feature type="region of interest" description="Disordered" evidence="2">
    <location>
        <begin position="100"/>
        <end position="134"/>
    </location>
</feature>
<feature type="compositionally biased region" description="Basic and acidic residues" evidence="2">
    <location>
        <begin position="160"/>
        <end position="180"/>
    </location>
</feature>
<evidence type="ECO:0008006" key="6">
    <source>
        <dbReference type="Google" id="ProtNLM"/>
    </source>
</evidence>
<keyword evidence="1" id="KW-0175">Coiled coil</keyword>
<feature type="transmembrane region" description="Helical" evidence="3">
    <location>
        <begin position="35"/>
        <end position="60"/>
    </location>
</feature>
<dbReference type="HOGENOM" id="CLU_837851_0_0_1"/>
<organism evidence="4 5">
    <name type="scientific">Theobroma cacao</name>
    <name type="common">Cacao</name>
    <name type="synonym">Cocoa</name>
    <dbReference type="NCBI Taxonomy" id="3641"/>
    <lineage>
        <taxon>Eukaryota</taxon>
        <taxon>Viridiplantae</taxon>
        <taxon>Streptophyta</taxon>
        <taxon>Embryophyta</taxon>
        <taxon>Tracheophyta</taxon>
        <taxon>Spermatophyta</taxon>
        <taxon>Magnoliopsida</taxon>
        <taxon>eudicotyledons</taxon>
        <taxon>Gunneridae</taxon>
        <taxon>Pentapetalae</taxon>
        <taxon>rosids</taxon>
        <taxon>malvids</taxon>
        <taxon>Malvales</taxon>
        <taxon>Malvaceae</taxon>
        <taxon>Byttnerioideae</taxon>
        <taxon>Theobroma</taxon>
    </lineage>
</organism>
<evidence type="ECO:0000256" key="2">
    <source>
        <dbReference type="SAM" id="MobiDB-lite"/>
    </source>
</evidence>
<reference evidence="4 5" key="1">
    <citation type="journal article" date="2013" name="Genome Biol.">
        <title>The genome sequence of the most widely cultivated cacao type and its use to identify candidate genes regulating pod color.</title>
        <authorList>
            <person name="Motamayor J.C."/>
            <person name="Mockaitis K."/>
            <person name="Schmutz J."/>
            <person name="Haiminen N."/>
            <person name="Iii D.L."/>
            <person name="Cornejo O."/>
            <person name="Findley S.D."/>
            <person name="Zheng P."/>
            <person name="Utro F."/>
            <person name="Royaert S."/>
            <person name="Saski C."/>
            <person name="Jenkins J."/>
            <person name="Podicheti R."/>
            <person name="Zhao M."/>
            <person name="Scheffler B.E."/>
            <person name="Stack J.C."/>
            <person name="Feltus F.A."/>
            <person name="Mustiga G.M."/>
            <person name="Amores F."/>
            <person name="Phillips W."/>
            <person name="Marelli J.P."/>
            <person name="May G.D."/>
            <person name="Shapiro H."/>
            <person name="Ma J."/>
            <person name="Bustamante C.D."/>
            <person name="Schnell R.J."/>
            <person name="Main D."/>
            <person name="Gilbert D."/>
            <person name="Parida L."/>
            <person name="Kuhn D.N."/>
        </authorList>
    </citation>
    <scope>NUCLEOTIDE SEQUENCE [LARGE SCALE GENOMIC DNA]</scope>
    <source>
        <strain evidence="5">cv. Matina 1-6</strain>
    </source>
</reference>
<proteinExistence type="predicted"/>
<dbReference type="Gramene" id="EOY25112">
    <property type="protein sequence ID" value="EOY25112"/>
    <property type="gene ID" value="TCM_016525"/>
</dbReference>
<dbReference type="Proteomes" id="UP000026915">
    <property type="component" value="Chromosome 3"/>
</dbReference>
<gene>
    <name evidence="4" type="ORF">TCM_016525</name>
</gene>
<feature type="region of interest" description="Disordered" evidence="2">
    <location>
        <begin position="147"/>
        <end position="186"/>
    </location>
</feature>
<keyword evidence="5" id="KW-1185">Reference proteome</keyword>
<protein>
    <recommendedName>
        <fullName evidence="6">BZIP domain-containing protein</fullName>
    </recommendedName>
</protein>
<evidence type="ECO:0000313" key="4">
    <source>
        <dbReference type="EMBL" id="EOY25112.1"/>
    </source>
</evidence>
<feature type="coiled-coil region" evidence="1">
    <location>
        <begin position="195"/>
        <end position="229"/>
    </location>
</feature>
<accession>A0A061G7I5</accession>
<evidence type="ECO:0000256" key="1">
    <source>
        <dbReference type="SAM" id="Coils"/>
    </source>
</evidence>
<evidence type="ECO:0000313" key="5">
    <source>
        <dbReference type="Proteomes" id="UP000026915"/>
    </source>
</evidence>
<dbReference type="EMBL" id="CM001881">
    <property type="protein sequence ID" value="EOY25112.1"/>
    <property type="molecule type" value="Genomic_DNA"/>
</dbReference>
<feature type="compositionally biased region" description="Basic residues" evidence="2">
    <location>
        <begin position="116"/>
        <end position="126"/>
    </location>
</feature>